<accession>A0AAD5VU00</accession>
<evidence type="ECO:0008006" key="5">
    <source>
        <dbReference type="Google" id="ProtNLM"/>
    </source>
</evidence>
<gene>
    <name evidence="3" type="ORF">NP233_g4857</name>
</gene>
<keyword evidence="2" id="KW-0472">Membrane</keyword>
<name>A0AAD5VU00_9AGAR</name>
<proteinExistence type="predicted"/>
<dbReference type="AlphaFoldDB" id="A0AAD5VU00"/>
<feature type="region of interest" description="Disordered" evidence="1">
    <location>
        <begin position="122"/>
        <end position="152"/>
    </location>
</feature>
<organism evidence="3 4">
    <name type="scientific">Leucocoprinus birnbaumii</name>
    <dbReference type="NCBI Taxonomy" id="56174"/>
    <lineage>
        <taxon>Eukaryota</taxon>
        <taxon>Fungi</taxon>
        <taxon>Dikarya</taxon>
        <taxon>Basidiomycota</taxon>
        <taxon>Agaricomycotina</taxon>
        <taxon>Agaricomycetes</taxon>
        <taxon>Agaricomycetidae</taxon>
        <taxon>Agaricales</taxon>
        <taxon>Agaricineae</taxon>
        <taxon>Agaricaceae</taxon>
        <taxon>Leucocoprinus</taxon>
    </lineage>
</organism>
<sequence>MHNWEPHLHWTFRQEHVLLPSLVLETPLDFALAALVVILICLLERFLTLCLEKRFAPGLTLKSKWRKALWRTCLYWAATFLRLCYMLTTMTFQLGIILIVVSSLSLGQFMIECWETGEARTRYNDDESGQPLAQSERDYHPLRSHPRSMRSKPEDIFIHPSNSTIAAADATSLQIEDSGYRKVNEETMIQRLPSGRIPGPDNEFTQPPQVLGRSRKTTSEAEGDTEPFLIGESISDEE</sequence>
<evidence type="ECO:0000313" key="4">
    <source>
        <dbReference type="Proteomes" id="UP001213000"/>
    </source>
</evidence>
<comment type="caution">
    <text evidence="3">The sequence shown here is derived from an EMBL/GenBank/DDBJ whole genome shotgun (WGS) entry which is preliminary data.</text>
</comment>
<keyword evidence="2" id="KW-1133">Transmembrane helix</keyword>
<keyword evidence="2" id="KW-0812">Transmembrane</keyword>
<feature type="region of interest" description="Disordered" evidence="1">
    <location>
        <begin position="192"/>
        <end position="238"/>
    </location>
</feature>
<evidence type="ECO:0000313" key="3">
    <source>
        <dbReference type="EMBL" id="KAJ3569731.1"/>
    </source>
</evidence>
<evidence type="ECO:0000256" key="1">
    <source>
        <dbReference type="SAM" id="MobiDB-lite"/>
    </source>
</evidence>
<feature type="transmembrane region" description="Helical" evidence="2">
    <location>
        <begin position="30"/>
        <end position="47"/>
    </location>
</feature>
<reference evidence="3" key="1">
    <citation type="submission" date="2022-07" db="EMBL/GenBank/DDBJ databases">
        <title>Genome Sequence of Leucocoprinus birnbaumii.</title>
        <authorList>
            <person name="Buettner E."/>
        </authorList>
    </citation>
    <scope>NUCLEOTIDE SEQUENCE</scope>
    <source>
        <strain evidence="3">VT141</strain>
    </source>
</reference>
<evidence type="ECO:0000256" key="2">
    <source>
        <dbReference type="SAM" id="Phobius"/>
    </source>
</evidence>
<dbReference type="Proteomes" id="UP001213000">
    <property type="component" value="Unassembled WGS sequence"/>
</dbReference>
<protein>
    <recommendedName>
        <fullName evidence="5">Copper transporter</fullName>
    </recommendedName>
</protein>
<dbReference type="EMBL" id="JANIEX010000273">
    <property type="protein sequence ID" value="KAJ3569731.1"/>
    <property type="molecule type" value="Genomic_DNA"/>
</dbReference>
<keyword evidence="4" id="KW-1185">Reference proteome</keyword>